<evidence type="ECO:0000313" key="1">
    <source>
        <dbReference type="EnsemblPlants" id="AET1Gv20245200.18"/>
    </source>
</evidence>
<organism evidence="1 2">
    <name type="scientific">Aegilops tauschii subsp. strangulata</name>
    <name type="common">Goatgrass</name>
    <dbReference type="NCBI Taxonomy" id="200361"/>
    <lineage>
        <taxon>Eukaryota</taxon>
        <taxon>Viridiplantae</taxon>
        <taxon>Streptophyta</taxon>
        <taxon>Embryophyta</taxon>
        <taxon>Tracheophyta</taxon>
        <taxon>Spermatophyta</taxon>
        <taxon>Magnoliopsida</taxon>
        <taxon>Liliopsida</taxon>
        <taxon>Poales</taxon>
        <taxon>Poaceae</taxon>
        <taxon>BOP clade</taxon>
        <taxon>Pooideae</taxon>
        <taxon>Triticodae</taxon>
        <taxon>Triticeae</taxon>
        <taxon>Triticinae</taxon>
        <taxon>Aegilops</taxon>
    </lineage>
</organism>
<dbReference type="AlphaFoldDB" id="A0A452Y0Z8"/>
<dbReference type="EnsemblPlants" id="AET1Gv20245200.18">
    <property type="protein sequence ID" value="AET1Gv20245200.18"/>
    <property type="gene ID" value="AET1Gv20245200"/>
</dbReference>
<reference evidence="1" key="5">
    <citation type="journal article" date="2021" name="G3 (Bethesda)">
        <title>Aegilops tauschii genome assembly Aet v5.0 features greater sequence contiguity and improved annotation.</title>
        <authorList>
            <person name="Wang L."/>
            <person name="Zhu T."/>
            <person name="Rodriguez J.C."/>
            <person name="Deal K.R."/>
            <person name="Dubcovsky J."/>
            <person name="McGuire P.E."/>
            <person name="Lux T."/>
            <person name="Spannagl M."/>
            <person name="Mayer K.F.X."/>
            <person name="Baldrich P."/>
            <person name="Meyers B.C."/>
            <person name="Huo N."/>
            <person name="Gu Y.Q."/>
            <person name="Zhou H."/>
            <person name="Devos K.M."/>
            <person name="Bennetzen J.L."/>
            <person name="Unver T."/>
            <person name="Budak H."/>
            <person name="Gulick P.J."/>
            <person name="Galiba G."/>
            <person name="Kalapos B."/>
            <person name="Nelson D.R."/>
            <person name="Li P."/>
            <person name="You F.M."/>
            <person name="Luo M.C."/>
            <person name="Dvorak J."/>
        </authorList>
    </citation>
    <scope>NUCLEOTIDE SEQUENCE [LARGE SCALE GENOMIC DNA]</scope>
    <source>
        <strain evidence="1">cv. AL8/78</strain>
    </source>
</reference>
<keyword evidence="2" id="KW-1185">Reference proteome</keyword>
<reference evidence="1" key="4">
    <citation type="submission" date="2019-03" db="UniProtKB">
        <authorList>
            <consortium name="EnsemblPlants"/>
        </authorList>
    </citation>
    <scope>IDENTIFICATION</scope>
</reference>
<dbReference type="Gramene" id="AET1Gv20245200.18">
    <property type="protein sequence ID" value="AET1Gv20245200.18"/>
    <property type="gene ID" value="AET1Gv20245200"/>
</dbReference>
<name>A0A452Y0Z8_AEGTS</name>
<reference evidence="2" key="1">
    <citation type="journal article" date="2014" name="Science">
        <title>Ancient hybridizations among the ancestral genomes of bread wheat.</title>
        <authorList>
            <consortium name="International Wheat Genome Sequencing Consortium,"/>
            <person name="Marcussen T."/>
            <person name="Sandve S.R."/>
            <person name="Heier L."/>
            <person name="Spannagl M."/>
            <person name="Pfeifer M."/>
            <person name="Jakobsen K.S."/>
            <person name="Wulff B.B."/>
            <person name="Steuernagel B."/>
            <person name="Mayer K.F."/>
            <person name="Olsen O.A."/>
        </authorList>
    </citation>
    <scope>NUCLEOTIDE SEQUENCE [LARGE SCALE GENOMIC DNA]</scope>
    <source>
        <strain evidence="2">cv. AL8/78</strain>
    </source>
</reference>
<dbReference type="Proteomes" id="UP000015105">
    <property type="component" value="Chromosome 1D"/>
</dbReference>
<protein>
    <submittedName>
        <fullName evidence="1">Uncharacterized protein</fullName>
    </submittedName>
</protein>
<evidence type="ECO:0000313" key="2">
    <source>
        <dbReference type="Proteomes" id="UP000015105"/>
    </source>
</evidence>
<proteinExistence type="predicted"/>
<accession>A0A452Y0Z8</accession>
<reference evidence="2" key="2">
    <citation type="journal article" date="2017" name="Nat. Plants">
        <title>The Aegilops tauschii genome reveals multiple impacts of transposons.</title>
        <authorList>
            <person name="Zhao G."/>
            <person name="Zou C."/>
            <person name="Li K."/>
            <person name="Wang K."/>
            <person name="Li T."/>
            <person name="Gao L."/>
            <person name="Zhang X."/>
            <person name="Wang H."/>
            <person name="Yang Z."/>
            <person name="Liu X."/>
            <person name="Jiang W."/>
            <person name="Mao L."/>
            <person name="Kong X."/>
            <person name="Jiao Y."/>
            <person name="Jia J."/>
        </authorList>
    </citation>
    <scope>NUCLEOTIDE SEQUENCE [LARGE SCALE GENOMIC DNA]</scope>
    <source>
        <strain evidence="2">cv. AL8/78</strain>
    </source>
</reference>
<sequence length="73" mass="7939">EQSALGSMPVIGSTPCVRGSWNKTGHGTGPHWTTLNCTMPLENSDTQLNQWQEQAHCGIDYSHTGLCRSSCFS</sequence>
<reference evidence="1" key="3">
    <citation type="journal article" date="2017" name="Nature">
        <title>Genome sequence of the progenitor of the wheat D genome Aegilops tauschii.</title>
        <authorList>
            <person name="Luo M.C."/>
            <person name="Gu Y.Q."/>
            <person name="Puiu D."/>
            <person name="Wang H."/>
            <person name="Twardziok S.O."/>
            <person name="Deal K.R."/>
            <person name="Huo N."/>
            <person name="Zhu T."/>
            <person name="Wang L."/>
            <person name="Wang Y."/>
            <person name="McGuire P.E."/>
            <person name="Liu S."/>
            <person name="Long H."/>
            <person name="Ramasamy R.K."/>
            <person name="Rodriguez J.C."/>
            <person name="Van S.L."/>
            <person name="Yuan L."/>
            <person name="Wang Z."/>
            <person name="Xia Z."/>
            <person name="Xiao L."/>
            <person name="Anderson O.D."/>
            <person name="Ouyang S."/>
            <person name="Liang Y."/>
            <person name="Zimin A.V."/>
            <person name="Pertea G."/>
            <person name="Qi P."/>
            <person name="Bennetzen J.L."/>
            <person name="Dai X."/>
            <person name="Dawson M.W."/>
            <person name="Muller H.G."/>
            <person name="Kugler K."/>
            <person name="Rivarola-Duarte L."/>
            <person name="Spannagl M."/>
            <person name="Mayer K.F.X."/>
            <person name="Lu F.H."/>
            <person name="Bevan M.W."/>
            <person name="Leroy P."/>
            <person name="Li P."/>
            <person name="You F.M."/>
            <person name="Sun Q."/>
            <person name="Liu Z."/>
            <person name="Lyons E."/>
            <person name="Wicker T."/>
            <person name="Salzberg S.L."/>
            <person name="Devos K.M."/>
            <person name="Dvorak J."/>
        </authorList>
    </citation>
    <scope>NUCLEOTIDE SEQUENCE [LARGE SCALE GENOMIC DNA]</scope>
    <source>
        <strain evidence="1">cv. AL8/78</strain>
    </source>
</reference>